<reference evidence="6" key="2">
    <citation type="submission" date="2025-08" db="UniProtKB">
        <authorList>
            <consortium name="Ensembl"/>
        </authorList>
    </citation>
    <scope>IDENTIFICATION</scope>
</reference>
<organism evidence="6 7">
    <name type="scientific">Catharus ustulatus</name>
    <name type="common">Russet-backed thrush</name>
    <name type="synonym">Hylocichla ustulatus</name>
    <dbReference type="NCBI Taxonomy" id="91951"/>
    <lineage>
        <taxon>Eukaryota</taxon>
        <taxon>Metazoa</taxon>
        <taxon>Chordata</taxon>
        <taxon>Craniata</taxon>
        <taxon>Vertebrata</taxon>
        <taxon>Euteleostomi</taxon>
        <taxon>Archelosauria</taxon>
        <taxon>Archosauria</taxon>
        <taxon>Dinosauria</taxon>
        <taxon>Saurischia</taxon>
        <taxon>Theropoda</taxon>
        <taxon>Coelurosauria</taxon>
        <taxon>Aves</taxon>
        <taxon>Neognathae</taxon>
        <taxon>Neoaves</taxon>
        <taxon>Telluraves</taxon>
        <taxon>Australaves</taxon>
        <taxon>Passeriformes</taxon>
        <taxon>Turdidae</taxon>
        <taxon>Catharus</taxon>
    </lineage>
</organism>
<feature type="compositionally biased region" description="Polar residues" evidence="4">
    <location>
        <begin position="58"/>
        <end position="70"/>
    </location>
</feature>
<dbReference type="InterPro" id="IPR018253">
    <property type="entry name" value="DnaJ_domain_CS"/>
</dbReference>
<dbReference type="PRINTS" id="PR00625">
    <property type="entry name" value="JDOMAIN"/>
</dbReference>
<feature type="region of interest" description="Disordered" evidence="4">
    <location>
        <begin position="466"/>
        <end position="492"/>
    </location>
</feature>
<feature type="domain" description="J" evidence="5">
    <location>
        <begin position="245"/>
        <end position="312"/>
    </location>
</feature>
<dbReference type="FunFam" id="1.10.287.110:FF:000035">
    <property type="entry name" value="DnaJ homolog subfamily C member 9"/>
    <property type="match status" value="1"/>
</dbReference>
<protein>
    <recommendedName>
        <fullName evidence="3">DnaJ homolog subfamily C member 9</fullName>
    </recommendedName>
</protein>
<reference evidence="6" key="1">
    <citation type="submission" date="2020-10" db="EMBL/GenBank/DDBJ databases">
        <title>Catharus ustulatus (Swainson's thrush) genome, bCatUst1, primary haplotype v2.</title>
        <authorList>
            <person name="Delmore K."/>
            <person name="Vafadar M."/>
            <person name="Formenti G."/>
            <person name="Chow W."/>
            <person name="Pelan S."/>
            <person name="Howe K."/>
            <person name="Rhie A."/>
            <person name="Mountcastle J."/>
            <person name="Haase B."/>
            <person name="Fedrigo O."/>
            <person name="Jarvis E.D."/>
        </authorList>
    </citation>
    <scope>NUCLEOTIDE SEQUENCE [LARGE SCALE GENOMIC DNA]</scope>
</reference>
<evidence type="ECO:0000313" key="7">
    <source>
        <dbReference type="Proteomes" id="UP000694563"/>
    </source>
</evidence>
<feature type="compositionally biased region" description="Low complexity" evidence="4">
    <location>
        <begin position="201"/>
        <end position="215"/>
    </location>
</feature>
<feature type="compositionally biased region" description="Basic residues" evidence="4">
    <location>
        <begin position="476"/>
        <end position="492"/>
    </location>
</feature>
<dbReference type="Proteomes" id="UP000694563">
    <property type="component" value="Chromosome 8"/>
</dbReference>
<dbReference type="SMART" id="SM00271">
    <property type="entry name" value="DnaJ"/>
    <property type="match status" value="1"/>
</dbReference>
<feature type="region of interest" description="Disordered" evidence="4">
    <location>
        <begin position="415"/>
        <end position="443"/>
    </location>
</feature>
<dbReference type="AlphaFoldDB" id="A0A8C3TR52"/>
<dbReference type="GO" id="GO:0031072">
    <property type="term" value="F:heat shock protein binding"/>
    <property type="evidence" value="ECO:0007669"/>
    <property type="project" value="TreeGrafter"/>
</dbReference>
<reference evidence="6" key="3">
    <citation type="submission" date="2025-09" db="UniProtKB">
        <authorList>
            <consortium name="Ensembl"/>
        </authorList>
    </citation>
    <scope>IDENTIFICATION</scope>
</reference>
<evidence type="ECO:0000256" key="4">
    <source>
        <dbReference type="SAM" id="MobiDB-lite"/>
    </source>
</evidence>
<sequence length="492" mass="54991">MDATRQRAPRNPVLSKGRRGGRPLRWSRPSASLQHGRCPTSPQGCRRTATASRKRGRSSASLQHGQSPTAPQGCRRTVTTPPKQRRCPSASSLFGGSSTPSPLGRRPSASRQHGRPPAFPQRRRRRIVTASPQQGLRPSASPHHGGSFTTSSEQLRPVASPHLAGFSTPFPQQRPPSAFPQHGGPSTSRQHQHRPSASPTGSSRPAQPRSSSPGAERAGRALRYRCRRGAMSLPQQCEAAFGTRDLYGVLGVRRGAAAQEIRRGYHRASLRLHPDRVPAEQKEEATRRFQILGKVYAVLSDEKQRQVYDETGMVDEDAEALQDGRDWLEYWQLLFKVTVKDIEDFQNSYKNSEEELADVKAAYMNFKGDMDRIMESVMCADYTDEPRIREMIEQAIESGELPSYNAFVKESKKKMMSRRRRAEKEAKEAKKTKDELGLGEENDLQALIKSRSREREKEMDNFFAQLEAKYGNSAKKGGKKTSAKKRKTEGTG</sequence>
<dbReference type="InterPro" id="IPR001623">
    <property type="entry name" value="DnaJ_domain"/>
</dbReference>
<dbReference type="InterPro" id="IPR052594">
    <property type="entry name" value="J_domain-containing_protein"/>
</dbReference>
<feature type="compositionally biased region" description="Basic and acidic residues" evidence="4">
    <location>
        <begin position="422"/>
        <end position="436"/>
    </location>
</feature>
<comment type="function">
    <text evidence="2">Acts as a dual histone chaperone and heat shock co-chaperone. As a histone chaperone, forms a co-chaperone complex with MCM2 and histone H3-H4 heterodimers; and may thereby assist MCM2 in histone H3-H4 heterodimer recognition and facilitate the assembly of histones into nucleosomes. May also act as a histone co-chaperone together with TONSL. May recruit histone chaperones ASF1A, NASP and SPT2 to histone H3-H4 heterodimers. Also plays a role as co-chaperone of the HSP70 family of molecular chaperone proteins, such as HSPA1A, HSPA1B and HSPA8. As a co-chaperone, may play a role in the recruitment of HSP70-type molecular chaperone machinery to histone H3-H4 substrates, thereby maintaining the histone structural integrity. Exhibits activity to assemble histones onto DNA in vitro.</text>
</comment>
<dbReference type="GO" id="GO:0005634">
    <property type="term" value="C:nucleus"/>
    <property type="evidence" value="ECO:0007669"/>
    <property type="project" value="TreeGrafter"/>
</dbReference>
<dbReference type="Ensembl" id="ENSCUST00005002681.1">
    <property type="protein sequence ID" value="ENSCUSP00005002544.1"/>
    <property type="gene ID" value="ENSCUSG00005001741.1"/>
</dbReference>
<keyword evidence="7" id="KW-1185">Reference proteome</keyword>
<feature type="compositionally biased region" description="Polar residues" evidence="4">
    <location>
        <begin position="184"/>
        <end position="200"/>
    </location>
</feature>
<keyword evidence="1" id="KW-0597">Phosphoprotein</keyword>
<feature type="compositionally biased region" description="Polar residues" evidence="4">
    <location>
        <begin position="89"/>
        <end position="101"/>
    </location>
</feature>
<dbReference type="PROSITE" id="PS50076">
    <property type="entry name" value="DNAJ_2"/>
    <property type="match status" value="1"/>
</dbReference>
<dbReference type="PANTHER" id="PTHR44144">
    <property type="entry name" value="DNAJ HOMOLOG SUBFAMILY C MEMBER 9"/>
    <property type="match status" value="1"/>
</dbReference>
<evidence type="ECO:0000256" key="2">
    <source>
        <dbReference type="ARBA" id="ARBA00054761"/>
    </source>
</evidence>
<dbReference type="InterPro" id="IPR036869">
    <property type="entry name" value="J_dom_sf"/>
</dbReference>
<dbReference type="Gene3D" id="1.10.287.110">
    <property type="entry name" value="DnaJ domain"/>
    <property type="match status" value="1"/>
</dbReference>
<dbReference type="PROSITE" id="PS00636">
    <property type="entry name" value="DNAJ_1"/>
    <property type="match status" value="1"/>
</dbReference>
<dbReference type="InterPro" id="IPR056453">
    <property type="entry name" value="HTH_DNAJC9"/>
</dbReference>
<dbReference type="SUPFAM" id="SSF46565">
    <property type="entry name" value="Chaperone J-domain"/>
    <property type="match status" value="1"/>
</dbReference>
<feature type="region of interest" description="Disordered" evidence="4">
    <location>
        <begin position="1"/>
        <end position="219"/>
    </location>
</feature>
<evidence type="ECO:0000313" key="6">
    <source>
        <dbReference type="Ensembl" id="ENSCUSP00005002544.1"/>
    </source>
</evidence>
<evidence type="ECO:0000256" key="3">
    <source>
        <dbReference type="ARBA" id="ARBA00071610"/>
    </source>
</evidence>
<evidence type="ECO:0000256" key="1">
    <source>
        <dbReference type="ARBA" id="ARBA00022553"/>
    </source>
</evidence>
<dbReference type="PANTHER" id="PTHR44144:SF1">
    <property type="entry name" value="DNAJ HOMOLOG SUBFAMILY C MEMBER 9"/>
    <property type="match status" value="1"/>
</dbReference>
<gene>
    <name evidence="6" type="primary">DNAJC9</name>
</gene>
<dbReference type="CDD" id="cd06257">
    <property type="entry name" value="DnaJ"/>
    <property type="match status" value="1"/>
</dbReference>
<dbReference type="GO" id="GO:0005737">
    <property type="term" value="C:cytoplasm"/>
    <property type="evidence" value="ECO:0007669"/>
    <property type="project" value="TreeGrafter"/>
</dbReference>
<proteinExistence type="predicted"/>
<accession>A0A8C3TR52</accession>
<name>A0A8C3TR52_CATUS</name>
<dbReference type="Pfam" id="PF23302">
    <property type="entry name" value="HTH_DNAJC9"/>
    <property type="match status" value="1"/>
</dbReference>
<dbReference type="Pfam" id="PF00226">
    <property type="entry name" value="DnaJ"/>
    <property type="match status" value="1"/>
</dbReference>
<evidence type="ECO:0000259" key="5">
    <source>
        <dbReference type="PROSITE" id="PS50076"/>
    </source>
</evidence>